<sequence length="461" mass="53519">METKEIVKEALKTRRGRKAYARRSLAHFTYIYLGHYIKYDTPDFHLEIYKDLGRTDIDFLELLAFRGSAKSTIASLALALWSAVTDRKNFIIILSDTFAQAKMHIQNIIYELENNELLIRDFGPFKLKEEWTSTNIILAVGVRILSRSRGQRIRGLRHKQYRPDLIVGDDLENNELVRTKEQRDKTSEWWNGEVIPAIDTDKGMVVLIGSLLHSDSLMARQKALILKEGIGVLKEYPIMREDGEILWHQRYTKEDIEKLRIRVGTRYFQREYLLKLVPEDGQVIKKVHYYQKLPKIKAISIGVDLAISQKETADYTAINVIGKGEDNNFYNLRNIAGRWNFNTTLTKVNDTYKDYRGAHAGIPLYLGIEDVAYQHSAIEEYHRRFGIKPKAVKVSKDKRARLEAIEPYFVSEQVFFREEGDEDVVTEILNFGIEAHDDRMDAFEISLSQLLDMAQPNIRLL</sequence>
<protein>
    <recommendedName>
        <fullName evidence="2">Terminase large subunit gp17-like C-terminal domain-containing protein</fullName>
    </recommendedName>
</protein>
<gene>
    <name evidence="1" type="ORF">LCGC14_0972470</name>
</gene>
<accession>A0A0F9NBC2</accession>
<dbReference type="EMBL" id="LAZR01003581">
    <property type="protein sequence ID" value="KKN16785.1"/>
    <property type="molecule type" value="Genomic_DNA"/>
</dbReference>
<reference evidence="1" key="1">
    <citation type="journal article" date="2015" name="Nature">
        <title>Complex archaea that bridge the gap between prokaryotes and eukaryotes.</title>
        <authorList>
            <person name="Spang A."/>
            <person name="Saw J.H."/>
            <person name="Jorgensen S.L."/>
            <person name="Zaremba-Niedzwiedzka K."/>
            <person name="Martijn J."/>
            <person name="Lind A.E."/>
            <person name="van Eijk R."/>
            <person name="Schleper C."/>
            <person name="Guy L."/>
            <person name="Ettema T.J."/>
        </authorList>
    </citation>
    <scope>NUCLEOTIDE SEQUENCE</scope>
</reference>
<dbReference type="InterPro" id="IPR006517">
    <property type="entry name" value="Phage_terminase_lsu-like_C"/>
</dbReference>
<dbReference type="InterPro" id="IPR027417">
    <property type="entry name" value="P-loop_NTPase"/>
</dbReference>
<proteinExistence type="predicted"/>
<comment type="caution">
    <text evidence="1">The sequence shown here is derived from an EMBL/GenBank/DDBJ whole genome shotgun (WGS) entry which is preliminary data.</text>
</comment>
<dbReference type="NCBIfam" id="TIGR01630">
    <property type="entry name" value="psiM2_ORF9"/>
    <property type="match status" value="1"/>
</dbReference>
<dbReference type="AlphaFoldDB" id="A0A0F9NBC2"/>
<name>A0A0F9NBC2_9ZZZZ</name>
<evidence type="ECO:0008006" key="2">
    <source>
        <dbReference type="Google" id="ProtNLM"/>
    </source>
</evidence>
<evidence type="ECO:0000313" key="1">
    <source>
        <dbReference type="EMBL" id="KKN16785.1"/>
    </source>
</evidence>
<dbReference type="Gene3D" id="3.40.50.300">
    <property type="entry name" value="P-loop containing nucleotide triphosphate hydrolases"/>
    <property type="match status" value="1"/>
</dbReference>
<organism evidence="1">
    <name type="scientific">marine sediment metagenome</name>
    <dbReference type="NCBI Taxonomy" id="412755"/>
    <lineage>
        <taxon>unclassified sequences</taxon>
        <taxon>metagenomes</taxon>
        <taxon>ecological metagenomes</taxon>
    </lineage>
</organism>